<protein>
    <recommendedName>
        <fullName evidence="1">Aminotransferase-like plant mobile domain-containing protein</fullName>
    </recommendedName>
</protein>
<comment type="caution">
    <text evidence="2">The sequence shown here is derived from an EMBL/GenBank/DDBJ whole genome shotgun (WGS) entry which is preliminary data.</text>
</comment>
<proteinExistence type="predicted"/>
<dbReference type="InterPro" id="IPR019557">
    <property type="entry name" value="AminoTfrase-like_pln_mobile"/>
</dbReference>
<dbReference type="InterPro" id="IPR044824">
    <property type="entry name" value="MAIN-like"/>
</dbReference>
<organism evidence="2 3">
    <name type="scientific">Arachis hypogaea</name>
    <name type="common">Peanut</name>
    <dbReference type="NCBI Taxonomy" id="3818"/>
    <lineage>
        <taxon>Eukaryota</taxon>
        <taxon>Viridiplantae</taxon>
        <taxon>Streptophyta</taxon>
        <taxon>Embryophyta</taxon>
        <taxon>Tracheophyta</taxon>
        <taxon>Spermatophyta</taxon>
        <taxon>Magnoliopsida</taxon>
        <taxon>eudicotyledons</taxon>
        <taxon>Gunneridae</taxon>
        <taxon>Pentapetalae</taxon>
        <taxon>rosids</taxon>
        <taxon>fabids</taxon>
        <taxon>Fabales</taxon>
        <taxon>Fabaceae</taxon>
        <taxon>Papilionoideae</taxon>
        <taxon>50 kb inversion clade</taxon>
        <taxon>dalbergioids sensu lato</taxon>
        <taxon>Dalbergieae</taxon>
        <taxon>Pterocarpus clade</taxon>
        <taxon>Arachis</taxon>
    </lineage>
</organism>
<name>A0A445BU37_ARAHY</name>
<evidence type="ECO:0000313" key="3">
    <source>
        <dbReference type="Proteomes" id="UP000289738"/>
    </source>
</evidence>
<gene>
    <name evidence="2" type="ORF">Ahy_A08g038552</name>
</gene>
<feature type="domain" description="Aminotransferase-like plant mobile" evidence="1">
    <location>
        <begin position="30"/>
        <end position="89"/>
    </location>
</feature>
<accession>A0A445BU37</accession>
<dbReference type="EMBL" id="SDMP01000008">
    <property type="protein sequence ID" value="RYR42101.1"/>
    <property type="molecule type" value="Genomic_DNA"/>
</dbReference>
<sequence>MKKKVVECLDNFACKSQSFMGTNICQRFQLSWVEIGALVNTLIERWHLDAHIFHLQVGEYVITLEDVAIILGLPINGLPVTGVTVSSFDTLEAECLDQFGVAPRKVDSRGSFIKLT</sequence>
<dbReference type="PANTHER" id="PTHR46033:SF8">
    <property type="entry name" value="PROTEIN MAINTENANCE OF MERISTEMS-LIKE"/>
    <property type="match status" value="1"/>
</dbReference>
<evidence type="ECO:0000259" key="1">
    <source>
        <dbReference type="Pfam" id="PF10536"/>
    </source>
</evidence>
<reference evidence="2 3" key="1">
    <citation type="submission" date="2019-01" db="EMBL/GenBank/DDBJ databases">
        <title>Sequencing of cultivated peanut Arachis hypogaea provides insights into genome evolution and oil improvement.</title>
        <authorList>
            <person name="Chen X."/>
        </authorList>
    </citation>
    <scope>NUCLEOTIDE SEQUENCE [LARGE SCALE GENOMIC DNA]</scope>
    <source>
        <strain evidence="3">cv. Fuhuasheng</strain>
        <tissue evidence="2">Leaves</tissue>
    </source>
</reference>
<dbReference type="PANTHER" id="PTHR46033">
    <property type="entry name" value="PROTEIN MAIN-LIKE 2"/>
    <property type="match status" value="1"/>
</dbReference>
<keyword evidence="3" id="KW-1185">Reference proteome</keyword>
<dbReference type="AlphaFoldDB" id="A0A445BU37"/>
<dbReference type="Proteomes" id="UP000289738">
    <property type="component" value="Chromosome A08"/>
</dbReference>
<dbReference type="GO" id="GO:0010073">
    <property type="term" value="P:meristem maintenance"/>
    <property type="evidence" value="ECO:0007669"/>
    <property type="project" value="InterPro"/>
</dbReference>
<dbReference type="Pfam" id="PF10536">
    <property type="entry name" value="PMD"/>
    <property type="match status" value="1"/>
</dbReference>
<evidence type="ECO:0000313" key="2">
    <source>
        <dbReference type="EMBL" id="RYR42101.1"/>
    </source>
</evidence>